<dbReference type="InterPro" id="IPR046496">
    <property type="entry name" value="DUF6589"/>
</dbReference>
<reference evidence="4" key="2">
    <citation type="submission" date="2015-01" db="EMBL/GenBank/DDBJ databases">
        <title>Evolutionary Origins and Diversification of the Mycorrhizal Mutualists.</title>
        <authorList>
            <consortium name="DOE Joint Genome Institute"/>
            <consortium name="Mycorrhizal Genomics Consortium"/>
            <person name="Kohler A."/>
            <person name="Kuo A."/>
            <person name="Nagy L.G."/>
            <person name="Floudas D."/>
            <person name="Copeland A."/>
            <person name="Barry K.W."/>
            <person name="Cichocki N."/>
            <person name="Veneault-Fourrey C."/>
            <person name="LaButti K."/>
            <person name="Lindquist E.A."/>
            <person name="Lipzen A."/>
            <person name="Lundell T."/>
            <person name="Morin E."/>
            <person name="Murat C."/>
            <person name="Riley R."/>
            <person name="Ohm R."/>
            <person name="Sun H."/>
            <person name="Tunlid A."/>
            <person name="Henrissat B."/>
            <person name="Grigoriev I.V."/>
            <person name="Hibbett D.S."/>
            <person name="Martin F."/>
        </authorList>
    </citation>
    <scope>NUCLEOTIDE SEQUENCE [LARGE SCALE GENOMIC DNA]</scope>
    <source>
        <strain evidence="4">Ve08.2h10</strain>
    </source>
</reference>
<keyword evidence="4" id="KW-1185">Reference proteome</keyword>
<feature type="non-terminal residue" evidence="3">
    <location>
        <position position="1"/>
    </location>
</feature>
<dbReference type="EMBL" id="KN831599">
    <property type="protein sequence ID" value="KIK71832.1"/>
    <property type="molecule type" value="Genomic_DNA"/>
</dbReference>
<reference evidence="3 4" key="1">
    <citation type="submission" date="2014-04" db="EMBL/GenBank/DDBJ databases">
        <authorList>
            <consortium name="DOE Joint Genome Institute"/>
            <person name="Kuo A."/>
            <person name="Kohler A."/>
            <person name="Jargeat P."/>
            <person name="Nagy L.G."/>
            <person name="Floudas D."/>
            <person name="Copeland A."/>
            <person name="Barry K.W."/>
            <person name="Cichocki N."/>
            <person name="Veneault-Fourrey C."/>
            <person name="LaButti K."/>
            <person name="Lindquist E.A."/>
            <person name="Lipzen A."/>
            <person name="Lundell T."/>
            <person name="Morin E."/>
            <person name="Murat C."/>
            <person name="Sun H."/>
            <person name="Tunlid A."/>
            <person name="Henrissat B."/>
            <person name="Grigoriev I.V."/>
            <person name="Hibbett D.S."/>
            <person name="Martin F."/>
            <person name="Nordberg H.P."/>
            <person name="Cantor M.N."/>
            <person name="Hua S.X."/>
        </authorList>
    </citation>
    <scope>NUCLEOTIDE SEQUENCE [LARGE SCALE GENOMIC DNA]</scope>
    <source>
        <strain evidence="3 4">Ve08.2h10</strain>
    </source>
</reference>
<evidence type="ECO:0000256" key="1">
    <source>
        <dbReference type="SAM" id="MobiDB-lite"/>
    </source>
</evidence>
<dbReference type="AlphaFoldDB" id="A0A0D0BJK0"/>
<evidence type="ECO:0000313" key="4">
    <source>
        <dbReference type="Proteomes" id="UP000054538"/>
    </source>
</evidence>
<feature type="domain" description="DUF6589" evidence="2">
    <location>
        <begin position="15"/>
        <end position="85"/>
    </location>
</feature>
<organism evidence="3 4">
    <name type="scientific">Paxillus rubicundulus Ve08.2h10</name>
    <dbReference type="NCBI Taxonomy" id="930991"/>
    <lineage>
        <taxon>Eukaryota</taxon>
        <taxon>Fungi</taxon>
        <taxon>Dikarya</taxon>
        <taxon>Basidiomycota</taxon>
        <taxon>Agaricomycotina</taxon>
        <taxon>Agaricomycetes</taxon>
        <taxon>Agaricomycetidae</taxon>
        <taxon>Boletales</taxon>
        <taxon>Paxilineae</taxon>
        <taxon>Paxillaceae</taxon>
        <taxon>Paxillus</taxon>
    </lineage>
</organism>
<proteinExistence type="predicted"/>
<evidence type="ECO:0000313" key="3">
    <source>
        <dbReference type="EMBL" id="KIK71832.1"/>
    </source>
</evidence>
<dbReference type="HOGENOM" id="CLU_2102732_0_0_1"/>
<accession>A0A0D0BJK0</accession>
<dbReference type="Pfam" id="PF20231">
    <property type="entry name" value="DUF6589"/>
    <property type="match status" value="1"/>
</dbReference>
<name>A0A0D0BJK0_9AGAM</name>
<protein>
    <submittedName>
        <fullName evidence="3">Unplaced genomic scaffold scaffold_6777, whole genome shotgun sequence</fullName>
    </submittedName>
</protein>
<dbReference type="Proteomes" id="UP000054538">
    <property type="component" value="Unassembled WGS sequence"/>
</dbReference>
<evidence type="ECO:0000259" key="2">
    <source>
        <dbReference type="Pfam" id="PF20231"/>
    </source>
</evidence>
<feature type="region of interest" description="Disordered" evidence="1">
    <location>
        <begin position="89"/>
        <end position="116"/>
    </location>
</feature>
<dbReference type="InParanoid" id="A0A0D0BJK0"/>
<dbReference type="OrthoDB" id="4743193at2759"/>
<dbReference type="STRING" id="930991.A0A0D0BJK0"/>
<sequence>QGGIYDPAELATENLDAPNISQHVIMIHSDLGTGDQLHAVQLRCSIEAMLWDRFQHAVFIPGLFHLRMACAEAIWHCFIQPPAARMAAKGKRKAAPNHWPTDTEVSKDDQGGLTNK</sequence>
<gene>
    <name evidence="3" type="ORF">PAXRUDRAFT_181768</name>
</gene>